<gene>
    <name evidence="10" type="ORF">A6M21_14820</name>
</gene>
<feature type="transmembrane region" description="Helical" evidence="8">
    <location>
        <begin position="176"/>
        <end position="197"/>
    </location>
</feature>
<evidence type="ECO:0000256" key="5">
    <source>
        <dbReference type="ARBA" id="ARBA00022692"/>
    </source>
</evidence>
<name>A0A1B7LBK5_9FIRM</name>
<dbReference type="InterPro" id="IPR018076">
    <property type="entry name" value="T2SS_GspF_dom"/>
</dbReference>
<dbReference type="OrthoDB" id="9805682at2"/>
<evidence type="ECO:0000259" key="9">
    <source>
        <dbReference type="Pfam" id="PF00482"/>
    </source>
</evidence>
<keyword evidence="11" id="KW-1185">Reference proteome</keyword>
<evidence type="ECO:0000313" key="11">
    <source>
        <dbReference type="Proteomes" id="UP000078532"/>
    </source>
</evidence>
<keyword evidence="7 8" id="KW-0472">Membrane</keyword>
<keyword evidence="5 8" id="KW-0812">Transmembrane</keyword>
<dbReference type="Proteomes" id="UP000078532">
    <property type="component" value="Unassembled WGS sequence"/>
</dbReference>
<comment type="similarity">
    <text evidence="2">Belongs to the GSP F family.</text>
</comment>
<keyword evidence="4" id="KW-0997">Cell inner membrane</keyword>
<feature type="domain" description="Type II secretion system protein GspF" evidence="9">
    <location>
        <begin position="278"/>
        <end position="400"/>
    </location>
</feature>
<protein>
    <recommendedName>
        <fullName evidence="9">Type II secretion system protein GspF domain-containing protein</fullName>
    </recommendedName>
</protein>
<dbReference type="GO" id="GO:0015628">
    <property type="term" value="P:protein secretion by the type II secretion system"/>
    <property type="evidence" value="ECO:0007669"/>
    <property type="project" value="TreeGrafter"/>
</dbReference>
<sequence length="412" mass="44948">MPATSFVYRARDGAGKIQIGYIEADGPAAAAALLRQRRYYVVNLRPAPEKGRRLTVHGLNELLEKKVGVRDLALFCRQFVTVVEAGIPLLTCLDILARQAENPRLARAIADVARELQGGRTLAEAMARQHHVFPGILISMIEAGELGGVLDQALLRMADHFERDYDIREKVKSAMYYPFALVCIGTLAVGFIVTTVLPRFATILQSSNIPLPLPTLILMGVANFLSHYWYLLPGGLALLFLGVQRLLRIEQVQHRLDALKLRLPIFGPLIKKVVISRFCRTLATLIHAGVPLIQALTVVQGTAGNHVVAEVTGQALENVREGLDMGGPLARSSVFPPLVSRMIMVGEETGTLDQLLEKVANFYDREVNAGVARLSSLLEPVLLLFMGAAIGSVILAIMLPMFKVMSGAGLVH</sequence>
<comment type="caution">
    <text evidence="10">The sequence shown here is derived from an EMBL/GenBank/DDBJ whole genome shotgun (WGS) entry which is preliminary data.</text>
</comment>
<evidence type="ECO:0000313" key="10">
    <source>
        <dbReference type="EMBL" id="OAT79870.1"/>
    </source>
</evidence>
<dbReference type="Gene3D" id="1.20.81.30">
    <property type="entry name" value="Type II secretion system (T2SS), domain F"/>
    <property type="match status" value="2"/>
</dbReference>
<dbReference type="STRING" id="1838280.A6M21_14820"/>
<feature type="domain" description="Type II secretion system protein GspF" evidence="9">
    <location>
        <begin position="75"/>
        <end position="198"/>
    </location>
</feature>
<evidence type="ECO:0000256" key="4">
    <source>
        <dbReference type="ARBA" id="ARBA00022519"/>
    </source>
</evidence>
<feature type="transmembrane region" description="Helical" evidence="8">
    <location>
        <begin position="381"/>
        <end position="402"/>
    </location>
</feature>
<feature type="transmembrane region" description="Helical" evidence="8">
    <location>
        <begin position="217"/>
        <end position="241"/>
    </location>
</feature>
<accession>A0A1B7LBK5</accession>
<dbReference type="AlphaFoldDB" id="A0A1B7LBK5"/>
<proteinExistence type="inferred from homology"/>
<evidence type="ECO:0000256" key="8">
    <source>
        <dbReference type="SAM" id="Phobius"/>
    </source>
</evidence>
<dbReference type="InterPro" id="IPR042094">
    <property type="entry name" value="T2SS_GspF_sf"/>
</dbReference>
<dbReference type="EMBL" id="LYVF01000191">
    <property type="protein sequence ID" value="OAT79870.1"/>
    <property type="molecule type" value="Genomic_DNA"/>
</dbReference>
<dbReference type="GO" id="GO:0005886">
    <property type="term" value="C:plasma membrane"/>
    <property type="evidence" value="ECO:0007669"/>
    <property type="project" value="UniProtKB-SubCell"/>
</dbReference>
<evidence type="ECO:0000256" key="6">
    <source>
        <dbReference type="ARBA" id="ARBA00022989"/>
    </source>
</evidence>
<dbReference type="RefSeq" id="WP_066670789.1">
    <property type="nucleotide sequence ID" value="NZ_LYVF01000191.1"/>
</dbReference>
<reference evidence="10 11" key="1">
    <citation type="submission" date="2016-04" db="EMBL/GenBank/DDBJ databases">
        <authorList>
            <person name="Evans L.H."/>
            <person name="Alamgir A."/>
            <person name="Owens N."/>
            <person name="Weber N.D."/>
            <person name="Virtaneva K."/>
            <person name="Barbian K."/>
            <person name="Babar A."/>
            <person name="Rosenke K."/>
        </authorList>
    </citation>
    <scope>NUCLEOTIDE SEQUENCE [LARGE SCALE GENOMIC DNA]</scope>
    <source>
        <strain evidence="10 11">LMa1</strain>
    </source>
</reference>
<dbReference type="InterPro" id="IPR003004">
    <property type="entry name" value="GspF/PilC"/>
</dbReference>
<evidence type="ECO:0000256" key="3">
    <source>
        <dbReference type="ARBA" id="ARBA00022475"/>
    </source>
</evidence>
<dbReference type="PRINTS" id="PR00812">
    <property type="entry name" value="BCTERIALGSPF"/>
</dbReference>
<keyword evidence="6 8" id="KW-1133">Transmembrane helix</keyword>
<dbReference type="PANTHER" id="PTHR30012:SF0">
    <property type="entry name" value="TYPE II SECRETION SYSTEM PROTEIN F-RELATED"/>
    <property type="match status" value="1"/>
</dbReference>
<dbReference type="PANTHER" id="PTHR30012">
    <property type="entry name" value="GENERAL SECRETION PATHWAY PROTEIN"/>
    <property type="match status" value="1"/>
</dbReference>
<comment type="subcellular location">
    <subcellularLocation>
        <location evidence="1">Cell inner membrane</location>
        <topology evidence="1">Multi-pass membrane protein</topology>
    </subcellularLocation>
</comment>
<evidence type="ECO:0000256" key="1">
    <source>
        <dbReference type="ARBA" id="ARBA00004429"/>
    </source>
</evidence>
<organism evidence="10 11">
    <name type="scientific">Desulfotomaculum copahuensis</name>
    <dbReference type="NCBI Taxonomy" id="1838280"/>
    <lineage>
        <taxon>Bacteria</taxon>
        <taxon>Bacillati</taxon>
        <taxon>Bacillota</taxon>
        <taxon>Clostridia</taxon>
        <taxon>Eubacteriales</taxon>
        <taxon>Desulfotomaculaceae</taxon>
        <taxon>Desulfotomaculum</taxon>
    </lineage>
</organism>
<evidence type="ECO:0000256" key="2">
    <source>
        <dbReference type="ARBA" id="ARBA00005745"/>
    </source>
</evidence>
<evidence type="ECO:0000256" key="7">
    <source>
        <dbReference type="ARBA" id="ARBA00023136"/>
    </source>
</evidence>
<dbReference type="Pfam" id="PF00482">
    <property type="entry name" value="T2SSF"/>
    <property type="match status" value="2"/>
</dbReference>
<dbReference type="FunFam" id="1.20.81.30:FF:000001">
    <property type="entry name" value="Type II secretion system protein F"/>
    <property type="match status" value="2"/>
</dbReference>
<keyword evidence="3" id="KW-1003">Cell membrane</keyword>